<reference evidence="2" key="1">
    <citation type="submission" date="2020-02" db="EMBL/GenBank/DDBJ databases">
        <title>Flavobacterium sp. genome.</title>
        <authorList>
            <person name="Jung H.S."/>
            <person name="Baek J.H."/>
            <person name="Jeon C.O."/>
        </authorList>
    </citation>
    <scope>NUCLEOTIDE SEQUENCE</scope>
    <source>
        <strain evidence="2">SE-s28</strain>
    </source>
</reference>
<dbReference type="SUPFAM" id="SSF56935">
    <property type="entry name" value="Porins"/>
    <property type="match status" value="1"/>
</dbReference>
<dbReference type="Pfam" id="PF14905">
    <property type="entry name" value="OMP_b-brl_3"/>
    <property type="match status" value="1"/>
</dbReference>
<accession>A0A972JHY6</accession>
<dbReference type="Proteomes" id="UP000712080">
    <property type="component" value="Unassembled WGS sequence"/>
</dbReference>
<evidence type="ECO:0000259" key="1">
    <source>
        <dbReference type="Pfam" id="PF14905"/>
    </source>
</evidence>
<dbReference type="InterPro" id="IPR008969">
    <property type="entry name" value="CarboxyPept-like_regulatory"/>
</dbReference>
<evidence type="ECO:0000313" key="2">
    <source>
        <dbReference type="EMBL" id="NMH26742.1"/>
    </source>
</evidence>
<proteinExistence type="predicted"/>
<dbReference type="AlphaFoldDB" id="A0A972JHY6"/>
<evidence type="ECO:0000313" key="3">
    <source>
        <dbReference type="Proteomes" id="UP000712080"/>
    </source>
</evidence>
<dbReference type="InterPro" id="IPR041700">
    <property type="entry name" value="OMP_b-brl_3"/>
</dbReference>
<feature type="domain" description="Outer membrane protein beta-barrel" evidence="1">
    <location>
        <begin position="773"/>
        <end position="914"/>
    </location>
</feature>
<comment type="caution">
    <text evidence="2">The sequence shown here is derived from an EMBL/GenBank/DDBJ whole genome shotgun (WGS) entry which is preliminary data.</text>
</comment>
<sequence length="933" mass="105402">MPKFFYFLLLAGASAFSQNITIKGKILEDKTQIPLEAVTVYLVSAKDSTMIDYTITDKSGNFSLATRKTDKPVIFKVSFVGYQLIEKTYEKGLSESADFGTMRLQDAGEMLGEVVVKSEAPPIRIKNDTLEFNAASFKIRPDSNVETLLKQLPGVEIDADGKITVNGKEVNQILVNGKPFFDKDGKVALQNLPSDIINKVQITDTKSKKEEQTGEKASSNNASINLTIDEDKNKGFFGKINGGYGTDDRYESSLMLNYFKDKRKLSVIGSANNINSTGFSMNEIFDSMGGGRNSSVWMNDDGSFGINGMQFGGGYGITKSQLLGLNYSDELVKDFTTNGSYFYTAADTENDNKYNEVRLLPEGDLTTASESVSRNYKYAHNANIEFEVKPDSLTSITVRPKFVKAYNLSTSKGASTTVREDGQLANDSNFDNRTDQDTHQVGTEFYFTRTFKRKGRYISGWGDLSSNVDHTDKRTTSFNNRYEDLNGDGISDQTIVDNRNQLVRDKVIQDNYNVSVEYREPLRDSLAVDLALNFNSRQVVRDRDGLNYNDATGEYDLTDIDLSHYQSSRAQTIGPSAGISMEKKKFSFSLRGGTDISVFDNHSYYQGVYTRLIKHYLLPNANAWANFQFTKSMSMWMNYSYNVDFPWGSQILPIVDVSNPFNTIRGNAEVEPNKSHYFYLSLRDYDYATKSGWSIYAGGNLFDNQVVSSTIYDSSGKANTTYENVSGAVNSWFGGNWNKSIKHEAHKFRFGFGANAGYNRNLGYTNGELYDSKSMRITPRVNFNYDYGELLTISPKYDFTYTDTKYTNFNRDRESNVTHRVALQTTSYWPKHVVWGNDLTYTYNSNLGDGFKKDFYLWNMSLGYNFLGDSLLAKIKVYDLLNQNQNTMRTISSTTVRDEQNTVLKRYLMFSLTYSLKKFGGKKKEGGAFFFED</sequence>
<gene>
    <name evidence="2" type="ORF">G6047_01755</name>
</gene>
<dbReference type="EMBL" id="JAAMPU010000095">
    <property type="protein sequence ID" value="NMH26742.1"/>
    <property type="molecule type" value="Genomic_DNA"/>
</dbReference>
<name>A0A972JHY6_9FLAO</name>
<keyword evidence="3" id="KW-1185">Reference proteome</keyword>
<dbReference type="RefSeq" id="WP_169525751.1">
    <property type="nucleotide sequence ID" value="NZ_JAAMPU010000095.1"/>
</dbReference>
<protein>
    <submittedName>
        <fullName evidence="2">Outer membrane beta-barrel protein</fullName>
    </submittedName>
</protein>
<dbReference type="SUPFAM" id="SSF49464">
    <property type="entry name" value="Carboxypeptidase regulatory domain-like"/>
    <property type="match status" value="1"/>
</dbReference>
<organism evidence="2 3">
    <name type="scientific">Flavobacterium silvaticum</name>
    <dbReference type="NCBI Taxonomy" id="1852020"/>
    <lineage>
        <taxon>Bacteria</taxon>
        <taxon>Pseudomonadati</taxon>
        <taxon>Bacteroidota</taxon>
        <taxon>Flavobacteriia</taxon>
        <taxon>Flavobacteriales</taxon>
        <taxon>Flavobacteriaceae</taxon>
        <taxon>Flavobacterium</taxon>
    </lineage>
</organism>
<dbReference type="Pfam" id="PF13715">
    <property type="entry name" value="CarbopepD_reg_2"/>
    <property type="match status" value="1"/>
</dbReference>